<organism evidence="1 2">
    <name type="scientific">Diplodia intermedia</name>
    <dbReference type="NCBI Taxonomy" id="856260"/>
    <lineage>
        <taxon>Eukaryota</taxon>
        <taxon>Fungi</taxon>
        <taxon>Dikarya</taxon>
        <taxon>Ascomycota</taxon>
        <taxon>Pezizomycotina</taxon>
        <taxon>Dothideomycetes</taxon>
        <taxon>Dothideomycetes incertae sedis</taxon>
        <taxon>Botryosphaeriales</taxon>
        <taxon>Botryosphaeriaceae</taxon>
        <taxon>Diplodia</taxon>
    </lineage>
</organism>
<proteinExistence type="predicted"/>
<accession>A0ABR3T6V7</accession>
<evidence type="ECO:0000313" key="2">
    <source>
        <dbReference type="Proteomes" id="UP001521184"/>
    </source>
</evidence>
<reference evidence="1 2" key="1">
    <citation type="journal article" date="2023" name="Plant Dis.">
        <title>First Report of Diplodia intermedia Causing Canker and Dieback Diseases on Apple Trees in Canada.</title>
        <authorList>
            <person name="Ellouze W."/>
            <person name="Ilyukhin E."/>
            <person name="Sulman M."/>
            <person name="Ali S."/>
        </authorList>
    </citation>
    <scope>NUCLEOTIDE SEQUENCE [LARGE SCALE GENOMIC DNA]</scope>
    <source>
        <strain evidence="1 2">M45-28</strain>
    </source>
</reference>
<gene>
    <name evidence="1" type="ORF">SLS58_010471</name>
</gene>
<protein>
    <submittedName>
        <fullName evidence="1">Uncharacterized protein</fullName>
    </submittedName>
</protein>
<keyword evidence="2" id="KW-1185">Reference proteome</keyword>
<evidence type="ECO:0000313" key="1">
    <source>
        <dbReference type="EMBL" id="KAL1635019.1"/>
    </source>
</evidence>
<sequence>MDHNHPARAVPRFVVVYCLCMKAEPLWAYADAPSEIHGKSFTTEDDFVGEDAMVMGFALVKDEDEENTYRRVGLVRWVKKDAFNKCERQTIQLV</sequence>
<name>A0ABR3T6V7_9PEZI</name>
<dbReference type="Proteomes" id="UP001521184">
    <property type="component" value="Unassembled WGS sequence"/>
</dbReference>
<dbReference type="EMBL" id="JAKEKT020000123">
    <property type="protein sequence ID" value="KAL1635019.1"/>
    <property type="molecule type" value="Genomic_DNA"/>
</dbReference>
<comment type="caution">
    <text evidence="1">The sequence shown here is derived from an EMBL/GenBank/DDBJ whole genome shotgun (WGS) entry which is preliminary data.</text>
</comment>